<evidence type="ECO:0000313" key="4">
    <source>
        <dbReference type="Proteomes" id="UP000181980"/>
    </source>
</evidence>
<name>A0A1H5DWT5_9ACTN</name>
<sequence>MTTENQPQYGPPQYAYMQQPRTTSGLAVASLVLGILWLGWLGSLLAVIFGHVALGKMRRDPSVGGRGLAIAGLVLGYIGIGSFLAWMLFLIGLVGASSTA</sequence>
<protein>
    <recommendedName>
        <fullName evidence="2">DUF4190 domain-containing protein</fullName>
    </recommendedName>
</protein>
<dbReference type="OrthoDB" id="4374883at2"/>
<evidence type="ECO:0000256" key="1">
    <source>
        <dbReference type="SAM" id="Phobius"/>
    </source>
</evidence>
<dbReference type="EMBL" id="FNUC01000002">
    <property type="protein sequence ID" value="SED83312.1"/>
    <property type="molecule type" value="Genomic_DNA"/>
</dbReference>
<dbReference type="STRING" id="561176.SAMN04488561_0546"/>
<dbReference type="Pfam" id="PF13828">
    <property type="entry name" value="DUF4190"/>
    <property type="match status" value="1"/>
</dbReference>
<keyword evidence="1" id="KW-0472">Membrane</keyword>
<keyword evidence="4" id="KW-1185">Reference proteome</keyword>
<accession>A0A1H5DWT5</accession>
<dbReference type="Proteomes" id="UP000181980">
    <property type="component" value="Unassembled WGS sequence"/>
</dbReference>
<feature type="domain" description="DUF4190" evidence="2">
    <location>
        <begin position="26"/>
        <end position="84"/>
    </location>
</feature>
<keyword evidence="1" id="KW-1133">Transmembrane helix</keyword>
<proteinExistence type="predicted"/>
<evidence type="ECO:0000313" key="3">
    <source>
        <dbReference type="EMBL" id="SED83312.1"/>
    </source>
</evidence>
<keyword evidence="1" id="KW-0812">Transmembrane</keyword>
<reference evidence="4" key="1">
    <citation type="submission" date="2016-10" db="EMBL/GenBank/DDBJ databases">
        <authorList>
            <person name="Varghese N."/>
            <person name="Submissions S."/>
        </authorList>
    </citation>
    <scope>NUCLEOTIDE SEQUENCE [LARGE SCALE GENOMIC DNA]</scope>
    <source>
        <strain evidence="4">DSM 45237</strain>
    </source>
</reference>
<dbReference type="RefSeq" id="WP_074946088.1">
    <property type="nucleotide sequence ID" value="NZ_FNUC01000002.1"/>
</dbReference>
<gene>
    <name evidence="3" type="ORF">SAMN04488561_0546</name>
</gene>
<dbReference type="AlphaFoldDB" id="A0A1H5DWT5"/>
<feature type="transmembrane region" description="Helical" evidence="1">
    <location>
        <begin position="67"/>
        <end position="94"/>
    </location>
</feature>
<organism evidence="3 4">
    <name type="scientific">Jiangella alba</name>
    <dbReference type="NCBI Taxonomy" id="561176"/>
    <lineage>
        <taxon>Bacteria</taxon>
        <taxon>Bacillati</taxon>
        <taxon>Actinomycetota</taxon>
        <taxon>Actinomycetes</taxon>
        <taxon>Jiangellales</taxon>
        <taxon>Jiangellaceae</taxon>
        <taxon>Jiangella</taxon>
    </lineage>
</organism>
<dbReference type="InterPro" id="IPR025241">
    <property type="entry name" value="DUF4190"/>
</dbReference>
<feature type="transmembrane region" description="Helical" evidence="1">
    <location>
        <begin position="26"/>
        <end position="55"/>
    </location>
</feature>
<evidence type="ECO:0000259" key="2">
    <source>
        <dbReference type="Pfam" id="PF13828"/>
    </source>
</evidence>